<dbReference type="Gene3D" id="2.60.40.2880">
    <property type="entry name" value="MmpS1-5, C-terminal soluble domain"/>
    <property type="match status" value="1"/>
</dbReference>
<keyword evidence="3" id="KW-1003">Cell membrane</keyword>
<organism evidence="9 10">
    <name type="scientific">Gordonia asplenii</name>
    <dbReference type="NCBI Taxonomy" id="2725283"/>
    <lineage>
        <taxon>Bacteria</taxon>
        <taxon>Bacillati</taxon>
        <taxon>Actinomycetota</taxon>
        <taxon>Actinomycetes</taxon>
        <taxon>Mycobacteriales</taxon>
        <taxon>Gordoniaceae</taxon>
        <taxon>Gordonia</taxon>
    </lineage>
</organism>
<name>A0A848KT30_9ACTN</name>
<keyword evidence="4 8" id="KW-0812">Transmembrane</keyword>
<evidence type="ECO:0000256" key="6">
    <source>
        <dbReference type="ARBA" id="ARBA00023136"/>
    </source>
</evidence>
<evidence type="ECO:0000256" key="8">
    <source>
        <dbReference type="SAM" id="Phobius"/>
    </source>
</evidence>
<reference evidence="9 10" key="1">
    <citation type="submission" date="2020-04" db="EMBL/GenBank/DDBJ databases">
        <title>Gordonia sp. nov. TBRC 11910.</title>
        <authorList>
            <person name="Suriyachadkun C."/>
        </authorList>
    </citation>
    <scope>NUCLEOTIDE SEQUENCE [LARGE SCALE GENOMIC DNA]</scope>
    <source>
        <strain evidence="9 10">TBRC 11910</strain>
    </source>
</reference>
<evidence type="ECO:0000256" key="1">
    <source>
        <dbReference type="ARBA" id="ARBA00004236"/>
    </source>
</evidence>
<dbReference type="Pfam" id="PF05423">
    <property type="entry name" value="Mycobact_memb"/>
    <property type="match status" value="1"/>
</dbReference>
<sequence>MTQQPPQQPYPGQPGQPYPQQPYPAPPKKRKKWPWILLALVVVILALAGGCVAIVGTAVDSVDKQSKSTTTITYQVTGDGSKASITYTASDSNISQDTAASLPWSKDVTLTGFVKVASLTATNDFEADASSTIKCEVVVNGKVKFTNTAKGPGASASCSGSID</sequence>
<accession>A0A848KT30</accession>
<evidence type="ECO:0000313" key="10">
    <source>
        <dbReference type="Proteomes" id="UP000550729"/>
    </source>
</evidence>
<keyword evidence="6 8" id="KW-0472">Membrane</keyword>
<keyword evidence="10" id="KW-1185">Reference proteome</keyword>
<dbReference type="InterPro" id="IPR038468">
    <property type="entry name" value="MmpS_C"/>
</dbReference>
<keyword evidence="5 8" id="KW-1133">Transmembrane helix</keyword>
<proteinExistence type="inferred from homology"/>
<dbReference type="RefSeq" id="WP_170194353.1">
    <property type="nucleotide sequence ID" value="NZ_JABBNB010000010.1"/>
</dbReference>
<dbReference type="InterPro" id="IPR008693">
    <property type="entry name" value="MmpS"/>
</dbReference>
<comment type="subcellular location">
    <subcellularLocation>
        <location evidence="1">Cell membrane</location>
    </subcellularLocation>
</comment>
<dbReference type="EMBL" id="JABBNB010000010">
    <property type="protein sequence ID" value="NMO01846.1"/>
    <property type="molecule type" value="Genomic_DNA"/>
</dbReference>
<comment type="caution">
    <text evidence="9">The sequence shown here is derived from an EMBL/GenBank/DDBJ whole genome shotgun (WGS) entry which is preliminary data.</text>
</comment>
<evidence type="ECO:0000256" key="4">
    <source>
        <dbReference type="ARBA" id="ARBA00022692"/>
    </source>
</evidence>
<feature type="region of interest" description="Disordered" evidence="7">
    <location>
        <begin position="1"/>
        <end position="26"/>
    </location>
</feature>
<evidence type="ECO:0000256" key="2">
    <source>
        <dbReference type="ARBA" id="ARBA00007531"/>
    </source>
</evidence>
<evidence type="ECO:0008006" key="11">
    <source>
        <dbReference type="Google" id="ProtNLM"/>
    </source>
</evidence>
<dbReference type="AlphaFoldDB" id="A0A848KT30"/>
<evidence type="ECO:0000256" key="7">
    <source>
        <dbReference type="SAM" id="MobiDB-lite"/>
    </source>
</evidence>
<gene>
    <name evidence="9" type="ORF">HH308_11550</name>
</gene>
<dbReference type="Proteomes" id="UP000550729">
    <property type="component" value="Unassembled WGS sequence"/>
</dbReference>
<feature type="transmembrane region" description="Helical" evidence="8">
    <location>
        <begin position="35"/>
        <end position="59"/>
    </location>
</feature>
<evidence type="ECO:0000313" key="9">
    <source>
        <dbReference type="EMBL" id="NMO01846.1"/>
    </source>
</evidence>
<protein>
    <recommendedName>
        <fullName evidence="11">MmpS family membrane protein</fullName>
    </recommendedName>
</protein>
<dbReference type="GO" id="GO:0005886">
    <property type="term" value="C:plasma membrane"/>
    <property type="evidence" value="ECO:0007669"/>
    <property type="project" value="UniProtKB-SubCell"/>
</dbReference>
<comment type="similarity">
    <text evidence="2">Belongs to the MmpS family.</text>
</comment>
<evidence type="ECO:0000256" key="5">
    <source>
        <dbReference type="ARBA" id="ARBA00022989"/>
    </source>
</evidence>
<evidence type="ECO:0000256" key="3">
    <source>
        <dbReference type="ARBA" id="ARBA00022475"/>
    </source>
</evidence>